<dbReference type="GO" id="GO:0006094">
    <property type="term" value="P:gluconeogenesis"/>
    <property type="evidence" value="ECO:0007669"/>
    <property type="project" value="UniProtKB-KW"/>
</dbReference>
<dbReference type="EC" id="5.3.1.9" evidence="3 8"/>
<comment type="catalytic activity">
    <reaction evidence="7 8">
        <text>alpha-D-glucose 6-phosphate = beta-D-fructose 6-phosphate</text>
        <dbReference type="Rhea" id="RHEA:11816"/>
        <dbReference type="ChEBI" id="CHEBI:57634"/>
        <dbReference type="ChEBI" id="CHEBI:58225"/>
        <dbReference type="EC" id="5.3.1.9"/>
    </reaction>
</comment>
<evidence type="ECO:0000256" key="3">
    <source>
        <dbReference type="ARBA" id="ARBA00011952"/>
    </source>
</evidence>
<evidence type="ECO:0000313" key="10">
    <source>
        <dbReference type="Proteomes" id="UP000326061"/>
    </source>
</evidence>
<evidence type="ECO:0000256" key="6">
    <source>
        <dbReference type="ARBA" id="ARBA00023235"/>
    </source>
</evidence>
<dbReference type="CDD" id="cd05016">
    <property type="entry name" value="SIS_PGI_2"/>
    <property type="match status" value="1"/>
</dbReference>
<dbReference type="KEGG" id="suln:FJR47_05360"/>
<dbReference type="Pfam" id="PF00342">
    <property type="entry name" value="PGI"/>
    <property type="match status" value="1"/>
</dbReference>
<proteinExistence type="inferred from homology"/>
<dbReference type="InterPro" id="IPR001672">
    <property type="entry name" value="G6P_Isomerase"/>
</dbReference>
<dbReference type="PANTHER" id="PTHR11469">
    <property type="entry name" value="GLUCOSE-6-PHOSPHATE ISOMERASE"/>
    <property type="match status" value="1"/>
</dbReference>
<organism evidence="9 10">
    <name type="scientific">Sulfurimonas xiamenensis</name>
    <dbReference type="NCBI Taxonomy" id="2590021"/>
    <lineage>
        <taxon>Bacteria</taxon>
        <taxon>Pseudomonadati</taxon>
        <taxon>Campylobacterota</taxon>
        <taxon>Epsilonproteobacteria</taxon>
        <taxon>Campylobacterales</taxon>
        <taxon>Sulfurimonadaceae</taxon>
        <taxon>Sulfurimonas</taxon>
    </lineage>
</organism>
<dbReference type="Gene3D" id="3.40.50.10490">
    <property type="entry name" value="Glucose-6-phosphate isomerase like protein, domain 1"/>
    <property type="match status" value="2"/>
</dbReference>
<evidence type="ECO:0000256" key="5">
    <source>
        <dbReference type="ARBA" id="ARBA00023152"/>
    </source>
</evidence>
<name>A0AAJ4DMN1_9BACT</name>
<dbReference type="GO" id="GO:0004347">
    <property type="term" value="F:glucose-6-phosphate isomerase activity"/>
    <property type="evidence" value="ECO:0007669"/>
    <property type="project" value="UniProtKB-EC"/>
</dbReference>
<dbReference type="GO" id="GO:0051156">
    <property type="term" value="P:glucose 6-phosphate metabolic process"/>
    <property type="evidence" value="ECO:0007669"/>
    <property type="project" value="TreeGrafter"/>
</dbReference>
<dbReference type="SUPFAM" id="SSF53697">
    <property type="entry name" value="SIS domain"/>
    <property type="match status" value="1"/>
</dbReference>
<reference evidence="10" key="1">
    <citation type="submission" date="2019-06" db="EMBL/GenBank/DDBJ databases">
        <title>Sulfurimonas gotlandica sp. nov., a chemoautotrophic and psychrotolerant epsilonproteobacterium isolated from a pelagic redoxcline, and an emended description of the genus Sulfurimonas.</title>
        <authorList>
            <person name="Wang S."/>
            <person name="Jiang L."/>
            <person name="Shao Z."/>
        </authorList>
    </citation>
    <scope>NUCLEOTIDE SEQUENCE [LARGE SCALE GENOMIC DNA]</scope>
    <source>
        <strain evidence="10">1-1N</strain>
    </source>
</reference>
<evidence type="ECO:0000313" key="9">
    <source>
        <dbReference type="EMBL" id="QFR43358.1"/>
    </source>
</evidence>
<keyword evidence="10" id="KW-1185">Reference proteome</keyword>
<evidence type="ECO:0000256" key="1">
    <source>
        <dbReference type="ARBA" id="ARBA00004926"/>
    </source>
</evidence>
<evidence type="ECO:0000256" key="8">
    <source>
        <dbReference type="RuleBase" id="RU000612"/>
    </source>
</evidence>
<keyword evidence="5 8" id="KW-0324">Glycolysis</keyword>
<sequence>MITFLNNFEASAPNNVVQRAFLSLQEEMQSEKVGYYKLPRRSLEVLEDAKDIDTSRFSQIVVIGIGGSSLGIKAIDSILRPVNKAAKEILFFENSDPLTILSQIQKIRPAEAAFFIISKSGSTIETTSIFKTLLHHFALDLDVKDNHRVFAITDNNSDLSKFALHHKLKTFYIPHNVGGRFSVLSAVGVVVLHFAGYDVEAILRGAANFIERFFDKKEKHLLEKAYFFYKNSKSLSINVLFSYADSLENFNKWYVQLWGESLGKIDVNGEHVGLTPIGIIGATDQHSFLQLIIEGQRDKTLTFIAVENFQDDIAIADITLEYIEKTNFVNGKNFSELINAQCKAVMQSVEEFGINTDFIKLDIINEENIGILIIYFELLTSLVGSMLKIDTYNQNGVECGKKILYSNLSKKV</sequence>
<accession>A0AAJ4DMN1</accession>
<evidence type="ECO:0000256" key="2">
    <source>
        <dbReference type="ARBA" id="ARBA00006604"/>
    </source>
</evidence>
<dbReference type="PANTHER" id="PTHR11469:SF1">
    <property type="entry name" value="GLUCOSE-6-PHOSPHATE ISOMERASE"/>
    <property type="match status" value="1"/>
</dbReference>
<dbReference type="InterPro" id="IPR035476">
    <property type="entry name" value="SIS_PGI_1"/>
</dbReference>
<comment type="similarity">
    <text evidence="2 8">Belongs to the GPI family.</text>
</comment>
<dbReference type="InterPro" id="IPR035482">
    <property type="entry name" value="SIS_PGI_2"/>
</dbReference>
<dbReference type="GO" id="GO:0048029">
    <property type="term" value="F:monosaccharide binding"/>
    <property type="evidence" value="ECO:0007669"/>
    <property type="project" value="TreeGrafter"/>
</dbReference>
<dbReference type="PRINTS" id="PR00662">
    <property type="entry name" value="G6PISOMERASE"/>
</dbReference>
<evidence type="ECO:0000256" key="7">
    <source>
        <dbReference type="ARBA" id="ARBA00029321"/>
    </source>
</evidence>
<keyword evidence="4 8" id="KW-0312">Gluconeogenesis</keyword>
<dbReference type="GO" id="GO:0097367">
    <property type="term" value="F:carbohydrate derivative binding"/>
    <property type="evidence" value="ECO:0007669"/>
    <property type="project" value="InterPro"/>
</dbReference>
<gene>
    <name evidence="9" type="ORF">FJR47_05360</name>
</gene>
<dbReference type="EMBL" id="CP041166">
    <property type="protein sequence ID" value="QFR43358.1"/>
    <property type="molecule type" value="Genomic_DNA"/>
</dbReference>
<dbReference type="InterPro" id="IPR018189">
    <property type="entry name" value="Phosphoglucose_isomerase_CS"/>
</dbReference>
<dbReference type="GO" id="GO:0006096">
    <property type="term" value="P:glycolytic process"/>
    <property type="evidence" value="ECO:0007669"/>
    <property type="project" value="UniProtKB-KW"/>
</dbReference>
<dbReference type="PROSITE" id="PS51463">
    <property type="entry name" value="P_GLUCOSE_ISOMERASE_3"/>
    <property type="match status" value="1"/>
</dbReference>
<comment type="pathway">
    <text evidence="1 8">Carbohydrate degradation; glycolysis; D-glyceraldehyde 3-phosphate and glycerone phosphate from D-glucose: step 2/4.</text>
</comment>
<dbReference type="PROSITE" id="PS00174">
    <property type="entry name" value="P_GLUCOSE_ISOMERASE_2"/>
    <property type="match status" value="1"/>
</dbReference>
<dbReference type="CDD" id="cd05015">
    <property type="entry name" value="SIS_PGI_1"/>
    <property type="match status" value="1"/>
</dbReference>
<keyword evidence="6 8" id="KW-0413">Isomerase</keyword>
<dbReference type="NCBIfam" id="NF003016">
    <property type="entry name" value="PRK03868.1"/>
    <property type="match status" value="1"/>
</dbReference>
<dbReference type="Proteomes" id="UP000326061">
    <property type="component" value="Chromosome"/>
</dbReference>
<dbReference type="RefSeq" id="WP_152299421.1">
    <property type="nucleotide sequence ID" value="NZ_CP041166.1"/>
</dbReference>
<evidence type="ECO:0000256" key="4">
    <source>
        <dbReference type="ARBA" id="ARBA00022432"/>
    </source>
</evidence>
<dbReference type="InterPro" id="IPR046348">
    <property type="entry name" value="SIS_dom_sf"/>
</dbReference>
<dbReference type="GO" id="GO:0005829">
    <property type="term" value="C:cytosol"/>
    <property type="evidence" value="ECO:0007669"/>
    <property type="project" value="TreeGrafter"/>
</dbReference>
<protein>
    <recommendedName>
        <fullName evidence="3 8">Glucose-6-phosphate isomerase</fullName>
        <ecNumber evidence="3 8">5.3.1.9</ecNumber>
    </recommendedName>
</protein>
<dbReference type="AlphaFoldDB" id="A0AAJ4DMN1"/>